<reference evidence="2 3" key="1">
    <citation type="submission" date="2013-02" db="EMBL/GenBank/DDBJ databases">
        <title>The Genome Sequence of Acinetobacter sp. NIPH 1859.</title>
        <authorList>
            <consortium name="The Broad Institute Genome Sequencing Platform"/>
            <consortium name="The Broad Institute Genome Sequencing Center for Infectious Disease"/>
            <person name="Cerqueira G."/>
            <person name="Feldgarden M."/>
            <person name="Courvalin P."/>
            <person name="Perichon B."/>
            <person name="Grillot-Courvalin C."/>
            <person name="Clermont D."/>
            <person name="Rocha E."/>
            <person name="Yoon E.-J."/>
            <person name="Nemec A."/>
            <person name="Walker B."/>
            <person name="Young S.K."/>
            <person name="Zeng Q."/>
            <person name="Gargeya S."/>
            <person name="Fitzgerald M."/>
            <person name="Haas B."/>
            <person name="Abouelleil A."/>
            <person name="Alvarado L."/>
            <person name="Arachchi H.M."/>
            <person name="Berlin A.M."/>
            <person name="Chapman S.B."/>
            <person name="Dewar J."/>
            <person name="Goldberg J."/>
            <person name="Griggs A."/>
            <person name="Gujja S."/>
            <person name="Hansen M."/>
            <person name="Howarth C."/>
            <person name="Imamovic A."/>
            <person name="Larimer J."/>
            <person name="McCowan C."/>
            <person name="Murphy C."/>
            <person name="Neiman D."/>
            <person name="Pearson M."/>
            <person name="Priest M."/>
            <person name="Roberts A."/>
            <person name="Saif S."/>
            <person name="Shea T."/>
            <person name="Sisk P."/>
            <person name="Sykes S."/>
            <person name="Wortman J."/>
            <person name="Nusbaum C."/>
            <person name="Birren B."/>
        </authorList>
    </citation>
    <scope>NUCLEOTIDE SEQUENCE [LARGE SCALE GENOMIC DNA]</scope>
    <source>
        <strain evidence="2 3">NIPH 1859</strain>
    </source>
</reference>
<comment type="caution">
    <text evidence="2">The sequence shown here is derived from an EMBL/GenBank/DDBJ whole genome shotgun (WGS) entry which is preliminary data.</text>
</comment>
<accession>N9RCG2</accession>
<name>N9RCG2_9GAMM</name>
<dbReference type="RefSeq" id="WP_005269882.1">
    <property type="nucleotide sequence ID" value="NZ_KB850193.1"/>
</dbReference>
<feature type="region of interest" description="Disordered" evidence="1">
    <location>
        <begin position="163"/>
        <end position="186"/>
    </location>
</feature>
<dbReference type="HOGENOM" id="CLU_098962_1_0_6"/>
<sequence length="186" mass="21157">MTATRVSICNAALRMIGEKVIASFDDETELAEHCRDIYTQTRRRILRDHPWSCARKRVTLSPVTTHPSFGYAHAFPLPRDFIRVVDPNTNCYEIESRHILANTSRINLVYIFDNDNEDTWDSMLTEAMSLQLASKMAKPITGSDATAQTAEAEYQKLIKSARSVNAQERPSQDMQYAESSYLGGRY</sequence>
<evidence type="ECO:0000256" key="1">
    <source>
        <dbReference type="SAM" id="MobiDB-lite"/>
    </source>
</evidence>
<keyword evidence="3" id="KW-1185">Reference proteome</keyword>
<protein>
    <submittedName>
        <fullName evidence="2">Uncharacterized protein</fullName>
    </submittedName>
</protein>
<feature type="compositionally biased region" description="Polar residues" evidence="1">
    <location>
        <begin position="163"/>
        <end position="178"/>
    </location>
</feature>
<dbReference type="Proteomes" id="UP000013009">
    <property type="component" value="Unassembled WGS sequence"/>
</dbReference>
<proteinExistence type="predicted"/>
<dbReference type="AlphaFoldDB" id="N9RCG2"/>
<dbReference type="EMBL" id="APRZ01000006">
    <property type="protein sequence ID" value="ENX36325.1"/>
    <property type="molecule type" value="Genomic_DNA"/>
</dbReference>
<dbReference type="PATRIC" id="fig|1217695.3.peg.471"/>
<evidence type="ECO:0000313" key="3">
    <source>
        <dbReference type="Proteomes" id="UP000013009"/>
    </source>
</evidence>
<organism evidence="2 3">
    <name type="scientific">Acinetobacter colistiniresistens</name>
    <dbReference type="NCBI Taxonomy" id="280145"/>
    <lineage>
        <taxon>Bacteria</taxon>
        <taxon>Pseudomonadati</taxon>
        <taxon>Pseudomonadota</taxon>
        <taxon>Gammaproteobacteria</taxon>
        <taxon>Moraxellales</taxon>
        <taxon>Moraxellaceae</taxon>
        <taxon>Acinetobacter</taxon>
    </lineage>
</organism>
<evidence type="ECO:0000313" key="2">
    <source>
        <dbReference type="EMBL" id="ENX36325.1"/>
    </source>
</evidence>
<gene>
    <name evidence="2" type="ORF">F889_00487</name>
</gene>
<dbReference type="OrthoDB" id="7278537at2"/>